<dbReference type="SUPFAM" id="SSF55729">
    <property type="entry name" value="Acyl-CoA N-acyltransferases (Nat)"/>
    <property type="match status" value="1"/>
</dbReference>
<name>A0A3B0JL04_DROGU</name>
<dbReference type="GO" id="GO:0010485">
    <property type="term" value="F:histone H4 acetyltransferase activity"/>
    <property type="evidence" value="ECO:0007669"/>
    <property type="project" value="InterPro"/>
</dbReference>
<keyword evidence="14" id="KW-1185">Reference proteome</keyword>
<evidence type="ECO:0000256" key="4">
    <source>
        <dbReference type="ARBA" id="ARBA00012950"/>
    </source>
</evidence>
<organism evidence="13 14">
    <name type="scientific">Drosophila guanche</name>
    <name type="common">Fruit fly</name>
    <dbReference type="NCBI Taxonomy" id="7266"/>
    <lineage>
        <taxon>Eukaryota</taxon>
        <taxon>Metazoa</taxon>
        <taxon>Ecdysozoa</taxon>
        <taxon>Arthropoda</taxon>
        <taxon>Hexapoda</taxon>
        <taxon>Insecta</taxon>
        <taxon>Pterygota</taxon>
        <taxon>Neoptera</taxon>
        <taxon>Endopterygota</taxon>
        <taxon>Diptera</taxon>
        <taxon>Brachycera</taxon>
        <taxon>Muscomorpha</taxon>
        <taxon>Ephydroidea</taxon>
        <taxon>Drosophilidae</taxon>
        <taxon>Drosophila</taxon>
        <taxon>Sophophora</taxon>
    </lineage>
</organism>
<dbReference type="Gene3D" id="3.40.630.30">
    <property type="match status" value="1"/>
</dbReference>
<keyword evidence="7 13" id="KW-0808">Transferase</keyword>
<dbReference type="GO" id="GO:0043998">
    <property type="term" value="F:histone H2A acetyltransferase activity"/>
    <property type="evidence" value="ECO:0007669"/>
    <property type="project" value="InterPro"/>
</dbReference>
<dbReference type="OrthoDB" id="424551at2759"/>
<dbReference type="PROSITE" id="PS51186">
    <property type="entry name" value="GNAT"/>
    <property type="match status" value="1"/>
</dbReference>
<dbReference type="Proteomes" id="UP000268350">
    <property type="component" value="Unassembled WGS sequence"/>
</dbReference>
<comment type="subcellular location">
    <subcellularLocation>
        <location evidence="2">Cytoplasm</location>
    </subcellularLocation>
    <subcellularLocation>
        <location evidence="1">Nucleus</location>
    </subcellularLocation>
</comment>
<evidence type="ECO:0000256" key="7">
    <source>
        <dbReference type="ARBA" id="ARBA00022679"/>
    </source>
</evidence>
<dbReference type="AlphaFoldDB" id="A0A3B0JL04"/>
<evidence type="ECO:0000256" key="1">
    <source>
        <dbReference type="ARBA" id="ARBA00004123"/>
    </source>
</evidence>
<dbReference type="STRING" id="7266.A0A3B0JL04"/>
<dbReference type="OMA" id="ETNVGPY"/>
<dbReference type="EC" id="2.3.1.257" evidence="4"/>
<comment type="catalytic activity">
    <reaction evidence="10">
        <text>N-terminal L-seryl-[histone H2A] + acetyl-CoA = N-terminal N(alpha)-acetyl-L-seryl-[histone H2A] + CoA + H(+)</text>
        <dbReference type="Rhea" id="RHEA:50600"/>
        <dbReference type="Rhea" id="RHEA-COMP:12742"/>
        <dbReference type="Rhea" id="RHEA-COMP:12744"/>
        <dbReference type="ChEBI" id="CHEBI:15378"/>
        <dbReference type="ChEBI" id="CHEBI:57287"/>
        <dbReference type="ChEBI" id="CHEBI:57288"/>
        <dbReference type="ChEBI" id="CHEBI:64738"/>
        <dbReference type="ChEBI" id="CHEBI:83690"/>
        <dbReference type="EC" id="2.3.1.257"/>
    </reaction>
</comment>
<evidence type="ECO:0000259" key="12">
    <source>
        <dbReference type="PROSITE" id="PS51186"/>
    </source>
</evidence>
<dbReference type="EMBL" id="OUUW01000007">
    <property type="protein sequence ID" value="SPP82905.1"/>
    <property type="molecule type" value="Genomic_DNA"/>
</dbReference>
<proteinExistence type="inferred from homology"/>
<evidence type="ECO:0000256" key="2">
    <source>
        <dbReference type="ARBA" id="ARBA00004496"/>
    </source>
</evidence>
<sequence>MENQDELSIGTKQRFVEAAARAKNPLDTLPYDKYTAPSGEEFKLICRTKSDADAKTIKWAFKLAEANVGPYYKQLKMGWQPKIKSAEHKKNWARYLVAQNDKKENVAYCMFRFDMENYDCVLYCYEMHVAANSQRKGLGRFMMQTLEDCARHWKLEKVMITVLNNNENSISFYKKLGYSKDETSPGVTEEAEYQIFSKSTLG</sequence>
<evidence type="ECO:0000256" key="11">
    <source>
        <dbReference type="ARBA" id="ARBA00049524"/>
    </source>
</evidence>
<gene>
    <name evidence="13" type="ORF">DGUA_6G017664</name>
</gene>
<feature type="domain" description="N-acetyltransferase" evidence="12">
    <location>
        <begin position="59"/>
        <end position="202"/>
    </location>
</feature>
<dbReference type="PANTHER" id="PTHR20531">
    <property type="entry name" value="N-ALPHA-ACETYLTRANSFERASE 40"/>
    <property type="match status" value="1"/>
</dbReference>
<dbReference type="InterPro" id="IPR016181">
    <property type="entry name" value="Acyl_CoA_acyltransferase"/>
</dbReference>
<keyword evidence="9" id="KW-0012">Acyltransferase</keyword>
<keyword evidence="8" id="KW-0539">Nucleus</keyword>
<accession>A0A3B0JL04</accession>
<evidence type="ECO:0000313" key="14">
    <source>
        <dbReference type="Proteomes" id="UP000268350"/>
    </source>
</evidence>
<comment type="similarity">
    <text evidence="3">Belongs to the acetyltransferase family. NAA40 subfamily.</text>
</comment>
<evidence type="ECO:0000256" key="6">
    <source>
        <dbReference type="ARBA" id="ARBA00022490"/>
    </source>
</evidence>
<dbReference type="InterPro" id="IPR000182">
    <property type="entry name" value="GNAT_dom"/>
</dbReference>
<evidence type="ECO:0000256" key="9">
    <source>
        <dbReference type="ARBA" id="ARBA00023315"/>
    </source>
</evidence>
<dbReference type="GO" id="GO:1990189">
    <property type="term" value="F:protein N-terminal-serine acetyltransferase activity"/>
    <property type="evidence" value="ECO:0007669"/>
    <property type="project" value="UniProtKB-EC"/>
</dbReference>
<evidence type="ECO:0000256" key="8">
    <source>
        <dbReference type="ARBA" id="ARBA00023242"/>
    </source>
</evidence>
<dbReference type="CDD" id="cd04301">
    <property type="entry name" value="NAT_SF"/>
    <property type="match status" value="1"/>
</dbReference>
<dbReference type="InterPro" id="IPR039949">
    <property type="entry name" value="NAA40"/>
</dbReference>
<dbReference type="GO" id="GO:0005634">
    <property type="term" value="C:nucleus"/>
    <property type="evidence" value="ECO:0007669"/>
    <property type="project" value="UniProtKB-SubCell"/>
</dbReference>
<dbReference type="Pfam" id="PF00583">
    <property type="entry name" value="Acetyltransf_1"/>
    <property type="match status" value="1"/>
</dbReference>
<keyword evidence="6" id="KW-0963">Cytoplasm</keyword>
<evidence type="ECO:0000256" key="5">
    <source>
        <dbReference type="ARBA" id="ARBA00015043"/>
    </source>
</evidence>
<evidence type="ECO:0000256" key="10">
    <source>
        <dbReference type="ARBA" id="ARBA00047821"/>
    </source>
</evidence>
<evidence type="ECO:0000256" key="3">
    <source>
        <dbReference type="ARBA" id="ARBA00008870"/>
    </source>
</evidence>
<comment type="catalytic activity">
    <reaction evidence="11">
        <text>N-terminal L-seryl-[histone H4] + acetyl-CoA = N-terminal N(alpha)-acetyl-L-seryl-[histone H4] + CoA + H(+)</text>
        <dbReference type="Rhea" id="RHEA:50596"/>
        <dbReference type="Rhea" id="RHEA-COMP:12740"/>
        <dbReference type="Rhea" id="RHEA-COMP:12743"/>
        <dbReference type="ChEBI" id="CHEBI:15378"/>
        <dbReference type="ChEBI" id="CHEBI:57287"/>
        <dbReference type="ChEBI" id="CHEBI:57288"/>
        <dbReference type="ChEBI" id="CHEBI:64738"/>
        <dbReference type="ChEBI" id="CHEBI:83690"/>
        <dbReference type="EC" id="2.3.1.257"/>
    </reaction>
</comment>
<dbReference type="PANTHER" id="PTHR20531:SF1">
    <property type="entry name" value="N-ALPHA-ACETYLTRANSFERASE 40"/>
    <property type="match status" value="1"/>
</dbReference>
<reference evidence="14" key="1">
    <citation type="submission" date="2018-01" db="EMBL/GenBank/DDBJ databases">
        <authorList>
            <person name="Alioto T."/>
            <person name="Alioto T."/>
        </authorList>
    </citation>
    <scope>NUCLEOTIDE SEQUENCE [LARGE SCALE GENOMIC DNA]</scope>
</reference>
<dbReference type="GO" id="GO:0005737">
    <property type="term" value="C:cytoplasm"/>
    <property type="evidence" value="ECO:0007669"/>
    <property type="project" value="UniProtKB-SubCell"/>
</dbReference>
<protein>
    <recommendedName>
        <fullName evidence="5">N-alpha-acetyltransferase 40</fullName>
        <ecNumber evidence="4">2.3.1.257</ecNumber>
    </recommendedName>
</protein>
<evidence type="ECO:0000313" key="13">
    <source>
        <dbReference type="EMBL" id="SPP82905.1"/>
    </source>
</evidence>